<protein>
    <submittedName>
        <fullName evidence="2">Uncharacterized protein</fullName>
    </submittedName>
</protein>
<evidence type="ECO:0000313" key="2">
    <source>
        <dbReference type="EMBL" id="KKZ15137.1"/>
    </source>
</evidence>
<comment type="caution">
    <text evidence="2">The sequence shown here is derived from an EMBL/GenBank/DDBJ whole genome shotgun (WGS) entry which is preliminary data.</text>
</comment>
<proteinExistence type="predicted"/>
<keyword evidence="1" id="KW-0812">Transmembrane</keyword>
<keyword evidence="1" id="KW-1133">Transmembrane helix</keyword>
<dbReference type="AlphaFoldDB" id="A0A6N3X9S5"/>
<evidence type="ECO:0000256" key="1">
    <source>
        <dbReference type="SAM" id="Phobius"/>
    </source>
</evidence>
<accession>A0A6N3X9S5</accession>
<dbReference type="EMBL" id="JXUO01000063">
    <property type="protein sequence ID" value="KKZ15137.1"/>
    <property type="molecule type" value="Genomic_DNA"/>
</dbReference>
<dbReference type="Proteomes" id="UP000035054">
    <property type="component" value="Unassembled WGS sequence"/>
</dbReference>
<organism evidence="2 3">
    <name type="scientific">Candidatus Synechococcus spongiarum 142</name>
    <dbReference type="NCBI Taxonomy" id="1608213"/>
    <lineage>
        <taxon>Bacteria</taxon>
        <taxon>Bacillati</taxon>
        <taxon>Cyanobacteriota</taxon>
        <taxon>Cyanophyceae</taxon>
        <taxon>Synechococcales</taxon>
        <taxon>Synechococcaceae</taxon>
        <taxon>Synechococcus</taxon>
    </lineage>
</organism>
<feature type="transmembrane region" description="Helical" evidence="1">
    <location>
        <begin position="40"/>
        <end position="61"/>
    </location>
</feature>
<feature type="transmembrane region" description="Helical" evidence="1">
    <location>
        <begin position="81"/>
        <end position="102"/>
    </location>
</feature>
<name>A0A6N3X9S5_9SYNE</name>
<sequence length="111" mass="13194">MLILVLYPILFGYLFTIIPTTFFLEYMLTVIPLMWRVTMTILMSPIMILTVGKLMVLRITLKLFQLILILLKDSIKHTHLILILIWNTLVHLFILVTELRLFMIMIMDMRV</sequence>
<evidence type="ECO:0000313" key="3">
    <source>
        <dbReference type="Proteomes" id="UP000035054"/>
    </source>
</evidence>
<feature type="transmembrane region" description="Helical" evidence="1">
    <location>
        <begin position="6"/>
        <end position="28"/>
    </location>
</feature>
<gene>
    <name evidence="2" type="ORF">TH68_02065</name>
</gene>
<keyword evidence="1" id="KW-0472">Membrane</keyword>
<reference evidence="2 3" key="1">
    <citation type="submission" date="2015-01" db="EMBL/GenBank/DDBJ databases">
        <title>Lifestyle Evolution in Cyanobacterial Symbionts of Sponges.</title>
        <authorList>
            <person name="Burgsdorf I."/>
            <person name="Slaby B.M."/>
            <person name="Handley K.M."/>
            <person name="Haber M."/>
            <person name="Blom J."/>
            <person name="Marshall C.W."/>
            <person name="Gilbert J.A."/>
            <person name="Hentschel U."/>
            <person name="Steindler L."/>
        </authorList>
    </citation>
    <scope>NUCLEOTIDE SEQUENCE [LARGE SCALE GENOMIC DNA]</scope>
    <source>
        <strain evidence="2">142</strain>
    </source>
</reference>